<name>A0AAV9WQD1_9PEZI</name>
<dbReference type="CDD" id="cd23428">
    <property type="entry name" value="beta-trefoil_Ricin_SPI"/>
    <property type="match status" value="1"/>
</dbReference>
<dbReference type="InterPro" id="IPR031755">
    <property type="entry name" value="Inhibitor_I66"/>
</dbReference>
<proteinExistence type="predicted"/>
<accession>A0AAV9WQD1</accession>
<gene>
    <name evidence="1" type="ORF">TWF481_000687</name>
</gene>
<evidence type="ECO:0000313" key="1">
    <source>
        <dbReference type="EMBL" id="KAK6511782.1"/>
    </source>
</evidence>
<comment type="caution">
    <text evidence="1">The sequence shown here is derived from an EMBL/GenBank/DDBJ whole genome shotgun (WGS) entry which is preliminary data.</text>
</comment>
<dbReference type="Gene3D" id="2.80.10.50">
    <property type="match status" value="1"/>
</dbReference>
<keyword evidence="2" id="KW-1185">Reference proteome</keyword>
<reference evidence="1 2" key="1">
    <citation type="submission" date="2023-08" db="EMBL/GenBank/DDBJ databases">
        <authorList>
            <person name="Palmer J.M."/>
        </authorList>
    </citation>
    <scope>NUCLEOTIDE SEQUENCE [LARGE SCALE GENOMIC DNA]</scope>
    <source>
        <strain evidence="1 2">TWF481</strain>
    </source>
</reference>
<dbReference type="Proteomes" id="UP001370758">
    <property type="component" value="Unassembled WGS sequence"/>
</dbReference>
<dbReference type="GO" id="GO:0004867">
    <property type="term" value="F:serine-type endopeptidase inhibitor activity"/>
    <property type="evidence" value="ECO:0007669"/>
    <property type="project" value="InterPro"/>
</dbReference>
<dbReference type="Pfam" id="PF16850">
    <property type="entry name" value="Inhibitor_I66"/>
    <property type="match status" value="1"/>
</dbReference>
<evidence type="ECO:0000313" key="2">
    <source>
        <dbReference type="Proteomes" id="UP001370758"/>
    </source>
</evidence>
<sequence length="140" mass="15797">MSLEPGLYFIQAKSKHYPVGRFYVEDRSLLPKRVLSLSQAAGGRPPEWLVEETGDGKYRMKAQDAYTGAIDDKLYAFLLPEPAPVDWVVKAHPEHGENVYSIETESGEGWTVEDQPESQVSTNSLRFAPFKILPINSLNW</sequence>
<dbReference type="AlphaFoldDB" id="A0AAV9WQD1"/>
<dbReference type="EMBL" id="JAVHJL010000001">
    <property type="protein sequence ID" value="KAK6511782.1"/>
    <property type="molecule type" value="Genomic_DNA"/>
</dbReference>
<protein>
    <submittedName>
        <fullName evidence="1">Uncharacterized protein</fullName>
    </submittedName>
</protein>
<organism evidence="1 2">
    <name type="scientific">Arthrobotrys musiformis</name>
    <dbReference type="NCBI Taxonomy" id="47236"/>
    <lineage>
        <taxon>Eukaryota</taxon>
        <taxon>Fungi</taxon>
        <taxon>Dikarya</taxon>
        <taxon>Ascomycota</taxon>
        <taxon>Pezizomycotina</taxon>
        <taxon>Orbiliomycetes</taxon>
        <taxon>Orbiliales</taxon>
        <taxon>Orbiliaceae</taxon>
        <taxon>Arthrobotrys</taxon>
    </lineage>
</organism>